<dbReference type="Pfam" id="PF04434">
    <property type="entry name" value="SWIM"/>
    <property type="match status" value="1"/>
</dbReference>
<keyword evidence="13" id="KW-0863">Zinc-finger</keyword>
<evidence type="ECO:0000256" key="13">
    <source>
        <dbReference type="PROSITE-ProRule" id="PRU00325"/>
    </source>
</evidence>
<dbReference type="InterPro" id="IPR007527">
    <property type="entry name" value="Znf_SWIM"/>
</dbReference>
<comment type="subcellular location">
    <subcellularLocation>
        <location evidence="1">Nucleus</location>
    </subcellularLocation>
</comment>
<gene>
    <name evidence="15" type="ORF">HPB48_012827</name>
</gene>
<keyword evidence="5" id="KW-0547">Nucleotide-binding</keyword>
<keyword evidence="7" id="KW-0347">Helicase</keyword>
<keyword evidence="4" id="KW-0235">DNA replication</keyword>
<evidence type="ECO:0000256" key="10">
    <source>
        <dbReference type="ARBA" id="ARBA00023242"/>
    </source>
</evidence>
<dbReference type="InterPro" id="IPR012340">
    <property type="entry name" value="NA-bd_OB-fold"/>
</dbReference>
<dbReference type="EC" id="3.6.4.12" evidence="3"/>
<keyword evidence="13" id="KW-0479">Metal-binding</keyword>
<dbReference type="AlphaFoldDB" id="A0A9J6GPM5"/>
<feature type="domain" description="SWIM-type" evidence="14">
    <location>
        <begin position="242"/>
        <end position="280"/>
    </location>
</feature>
<evidence type="ECO:0000256" key="1">
    <source>
        <dbReference type="ARBA" id="ARBA00004123"/>
    </source>
</evidence>
<evidence type="ECO:0000256" key="11">
    <source>
        <dbReference type="ARBA" id="ARBA00023306"/>
    </source>
</evidence>
<dbReference type="PANTHER" id="PTHR39953:SF1">
    <property type="entry name" value="RE54151P"/>
    <property type="match status" value="1"/>
</dbReference>
<dbReference type="GO" id="GO:0005524">
    <property type="term" value="F:ATP binding"/>
    <property type="evidence" value="ECO:0007669"/>
    <property type="project" value="UniProtKB-KW"/>
</dbReference>
<keyword evidence="6" id="KW-0378">Hydrolase</keyword>
<dbReference type="EMBL" id="JABSTR010000007">
    <property type="protein sequence ID" value="KAH9376116.1"/>
    <property type="molecule type" value="Genomic_DNA"/>
</dbReference>
<dbReference type="SUPFAM" id="SSF50249">
    <property type="entry name" value="Nucleic acid-binding proteins"/>
    <property type="match status" value="1"/>
</dbReference>
<dbReference type="FunFam" id="3.30.1640.10:FF:000006">
    <property type="entry name" value="DNA helicase"/>
    <property type="match status" value="1"/>
</dbReference>
<evidence type="ECO:0000256" key="8">
    <source>
        <dbReference type="ARBA" id="ARBA00022840"/>
    </source>
</evidence>
<dbReference type="OrthoDB" id="6487020at2759"/>
<dbReference type="Proteomes" id="UP000821853">
    <property type="component" value="Chromosome 5"/>
</dbReference>
<evidence type="ECO:0000256" key="5">
    <source>
        <dbReference type="ARBA" id="ARBA00022741"/>
    </source>
</evidence>
<dbReference type="Gene3D" id="3.30.1640.10">
    <property type="entry name" value="mini-chromosome maintenance (MCM) complex, chain A, domain 1"/>
    <property type="match status" value="1"/>
</dbReference>
<organism evidence="15 16">
    <name type="scientific">Haemaphysalis longicornis</name>
    <name type="common">Bush tick</name>
    <dbReference type="NCBI Taxonomy" id="44386"/>
    <lineage>
        <taxon>Eukaryota</taxon>
        <taxon>Metazoa</taxon>
        <taxon>Ecdysozoa</taxon>
        <taxon>Arthropoda</taxon>
        <taxon>Chelicerata</taxon>
        <taxon>Arachnida</taxon>
        <taxon>Acari</taxon>
        <taxon>Parasitiformes</taxon>
        <taxon>Ixodida</taxon>
        <taxon>Ixodoidea</taxon>
        <taxon>Ixodidae</taxon>
        <taxon>Haemaphysalinae</taxon>
        <taxon>Haemaphysalis</taxon>
    </lineage>
</organism>
<dbReference type="PANTHER" id="PTHR39953">
    <property type="entry name" value="RE54151P"/>
    <property type="match status" value="1"/>
</dbReference>
<dbReference type="GO" id="GO:0008270">
    <property type="term" value="F:zinc ion binding"/>
    <property type="evidence" value="ECO:0007669"/>
    <property type="project" value="UniProtKB-KW"/>
</dbReference>
<keyword evidence="11" id="KW-0131">Cell cycle</keyword>
<dbReference type="GO" id="GO:0006260">
    <property type="term" value="P:DNA replication"/>
    <property type="evidence" value="ECO:0007669"/>
    <property type="project" value="UniProtKB-KW"/>
</dbReference>
<evidence type="ECO:0000259" key="14">
    <source>
        <dbReference type="PROSITE" id="PS50966"/>
    </source>
</evidence>
<name>A0A9J6GPM5_HAELO</name>
<comment type="similarity">
    <text evidence="2">Belongs to the MCM family.</text>
</comment>
<dbReference type="Pfam" id="PF14551">
    <property type="entry name" value="MCM_N"/>
    <property type="match status" value="1"/>
</dbReference>
<evidence type="ECO:0000256" key="4">
    <source>
        <dbReference type="ARBA" id="ARBA00022705"/>
    </source>
</evidence>
<dbReference type="PROSITE" id="PS50966">
    <property type="entry name" value="ZF_SWIM"/>
    <property type="match status" value="1"/>
</dbReference>
<evidence type="ECO:0000256" key="9">
    <source>
        <dbReference type="ARBA" id="ARBA00023125"/>
    </source>
</evidence>
<dbReference type="GO" id="GO:0005634">
    <property type="term" value="C:nucleus"/>
    <property type="evidence" value="ECO:0007669"/>
    <property type="project" value="UniProtKB-SubCell"/>
</dbReference>
<dbReference type="InterPro" id="IPR027925">
    <property type="entry name" value="MCM_N"/>
</dbReference>
<evidence type="ECO:0000256" key="6">
    <source>
        <dbReference type="ARBA" id="ARBA00022801"/>
    </source>
</evidence>
<evidence type="ECO:0000256" key="3">
    <source>
        <dbReference type="ARBA" id="ARBA00012551"/>
    </source>
</evidence>
<evidence type="ECO:0000256" key="12">
    <source>
        <dbReference type="ARBA" id="ARBA00048432"/>
    </source>
</evidence>
<dbReference type="VEuPathDB" id="VectorBase:HLOH_044835"/>
<evidence type="ECO:0000256" key="7">
    <source>
        <dbReference type="ARBA" id="ARBA00022806"/>
    </source>
</evidence>
<keyword evidence="10" id="KW-0539">Nucleus</keyword>
<reference evidence="15 16" key="1">
    <citation type="journal article" date="2020" name="Cell">
        <title>Large-Scale Comparative Analyses of Tick Genomes Elucidate Their Genetic Diversity and Vector Capacities.</title>
        <authorList>
            <consortium name="Tick Genome and Microbiome Consortium (TIGMIC)"/>
            <person name="Jia N."/>
            <person name="Wang J."/>
            <person name="Shi W."/>
            <person name="Du L."/>
            <person name="Sun Y."/>
            <person name="Zhan W."/>
            <person name="Jiang J.F."/>
            <person name="Wang Q."/>
            <person name="Zhang B."/>
            <person name="Ji P."/>
            <person name="Bell-Sakyi L."/>
            <person name="Cui X.M."/>
            <person name="Yuan T.T."/>
            <person name="Jiang B.G."/>
            <person name="Yang W.F."/>
            <person name="Lam T.T."/>
            <person name="Chang Q.C."/>
            <person name="Ding S.J."/>
            <person name="Wang X.J."/>
            <person name="Zhu J.G."/>
            <person name="Ruan X.D."/>
            <person name="Zhao L."/>
            <person name="Wei J.T."/>
            <person name="Ye R.Z."/>
            <person name="Que T.C."/>
            <person name="Du C.H."/>
            <person name="Zhou Y.H."/>
            <person name="Cheng J.X."/>
            <person name="Dai P.F."/>
            <person name="Guo W.B."/>
            <person name="Han X.H."/>
            <person name="Huang E.J."/>
            <person name="Li L.F."/>
            <person name="Wei W."/>
            <person name="Gao Y.C."/>
            <person name="Liu J.Z."/>
            <person name="Shao H.Z."/>
            <person name="Wang X."/>
            <person name="Wang C.C."/>
            <person name="Yang T.C."/>
            <person name="Huo Q.B."/>
            <person name="Li W."/>
            <person name="Chen H.Y."/>
            <person name="Chen S.E."/>
            <person name="Zhou L.G."/>
            <person name="Ni X.B."/>
            <person name="Tian J.H."/>
            <person name="Sheng Y."/>
            <person name="Liu T."/>
            <person name="Pan Y.S."/>
            <person name="Xia L.Y."/>
            <person name="Li J."/>
            <person name="Zhao F."/>
            <person name="Cao W.C."/>
        </authorList>
    </citation>
    <scope>NUCLEOTIDE SEQUENCE [LARGE SCALE GENOMIC DNA]</scope>
    <source>
        <strain evidence="15">HaeL-2018</strain>
    </source>
</reference>
<comment type="caution">
    <text evidence="15">The sequence shown here is derived from an EMBL/GenBank/DDBJ whole genome shotgun (WGS) entry which is preliminary data.</text>
</comment>
<dbReference type="GO" id="GO:0003677">
    <property type="term" value="F:DNA binding"/>
    <property type="evidence" value="ECO:0007669"/>
    <property type="project" value="UniProtKB-KW"/>
</dbReference>
<protein>
    <recommendedName>
        <fullName evidence="3">DNA helicase</fullName>
        <ecNumber evidence="3">3.6.4.12</ecNumber>
    </recommendedName>
</protein>
<sequence length="378" mass="41818">MAGFDDGGVFFSDNFSSENTQDDSQVNLQAAKRRFRDFLRQFHEGNFNYRYRDQLKQHYNMGQYWLEVAMEDISSFDEVLADKLTKQPTEHLPLLEEAAKEVADEVTRPRPEGEEDVADIQVMLKSEAHPVPMREIKGRCENSVSAPSGGSGSWTARSDRLAAALSAMGAMAGQAPVVGDVVLRAGFRNINAGSTFRDSTMTKGEKLYASRHVFDVNERVSAASSLLSARCVRQANVSQEAYSIRMKLDDNRKITEAHCTCKGGTSGTCKHAAAVVVYVNKEDTTTKTSVENVWRKPSAKQLGMYNKGVLFSDMYAPKVPDDRLEKKPVPPGIIESDCPLGIMLRKEAQVKKNLARLDDLVPLIGHPEVMFSAAQVSS</sequence>
<dbReference type="GO" id="GO:0003678">
    <property type="term" value="F:DNA helicase activity"/>
    <property type="evidence" value="ECO:0007669"/>
    <property type="project" value="UniProtKB-EC"/>
</dbReference>
<keyword evidence="16" id="KW-1185">Reference proteome</keyword>
<keyword evidence="9" id="KW-0238">DNA-binding</keyword>
<comment type="catalytic activity">
    <reaction evidence="12">
        <text>ATP + H2O = ADP + phosphate + H(+)</text>
        <dbReference type="Rhea" id="RHEA:13065"/>
        <dbReference type="ChEBI" id="CHEBI:15377"/>
        <dbReference type="ChEBI" id="CHEBI:15378"/>
        <dbReference type="ChEBI" id="CHEBI:30616"/>
        <dbReference type="ChEBI" id="CHEBI:43474"/>
        <dbReference type="ChEBI" id="CHEBI:456216"/>
        <dbReference type="EC" id="3.6.4.12"/>
    </reaction>
    <physiologicalReaction direction="left-to-right" evidence="12">
        <dbReference type="Rhea" id="RHEA:13066"/>
    </physiologicalReaction>
</comment>
<accession>A0A9J6GPM5</accession>
<keyword evidence="8" id="KW-0067">ATP-binding</keyword>
<evidence type="ECO:0000313" key="16">
    <source>
        <dbReference type="Proteomes" id="UP000821853"/>
    </source>
</evidence>
<evidence type="ECO:0000313" key="15">
    <source>
        <dbReference type="EMBL" id="KAH9376116.1"/>
    </source>
</evidence>
<evidence type="ECO:0000256" key="2">
    <source>
        <dbReference type="ARBA" id="ARBA00008010"/>
    </source>
</evidence>
<proteinExistence type="inferred from homology"/>
<dbReference type="GO" id="GO:0016787">
    <property type="term" value="F:hydrolase activity"/>
    <property type="evidence" value="ECO:0007669"/>
    <property type="project" value="UniProtKB-KW"/>
</dbReference>
<keyword evidence="13" id="KW-0862">Zinc</keyword>